<evidence type="ECO:0000256" key="5">
    <source>
        <dbReference type="ARBA" id="ARBA00022692"/>
    </source>
</evidence>
<feature type="signal peptide" evidence="10">
    <location>
        <begin position="1"/>
        <end position="27"/>
    </location>
</feature>
<organism evidence="11">
    <name type="scientific">Lottia digitalis</name>
    <name type="common">California fingered limpet</name>
    <dbReference type="NCBI Taxonomy" id="225159"/>
    <lineage>
        <taxon>Eukaryota</taxon>
        <taxon>Metazoa</taxon>
        <taxon>Spiralia</taxon>
        <taxon>Lophotrochozoa</taxon>
        <taxon>Mollusca</taxon>
        <taxon>Gastropoda</taxon>
        <taxon>Patellogastropoda</taxon>
        <taxon>Lottioidea</taxon>
        <taxon>Lottiidae</taxon>
        <taxon>Lottia</taxon>
    </lineage>
</organism>
<evidence type="ECO:0000256" key="10">
    <source>
        <dbReference type="SAM" id="SignalP"/>
    </source>
</evidence>
<comment type="catalytic activity">
    <reaction evidence="8 9">
        <text>a ubiquinone + NADH + 5 H(+)(in) = a ubiquinol + NAD(+) + 4 H(+)(out)</text>
        <dbReference type="Rhea" id="RHEA:29091"/>
        <dbReference type="Rhea" id="RHEA-COMP:9565"/>
        <dbReference type="Rhea" id="RHEA-COMP:9566"/>
        <dbReference type="ChEBI" id="CHEBI:15378"/>
        <dbReference type="ChEBI" id="CHEBI:16389"/>
        <dbReference type="ChEBI" id="CHEBI:17976"/>
        <dbReference type="ChEBI" id="CHEBI:57540"/>
        <dbReference type="ChEBI" id="CHEBI:57945"/>
        <dbReference type="EC" id="7.1.1.2"/>
    </reaction>
</comment>
<dbReference type="AlphaFoldDB" id="Q2I6Z8"/>
<comment type="similarity">
    <text evidence="2 9">Belongs to the complex I subunit 3 family.</text>
</comment>
<evidence type="ECO:0000313" key="11">
    <source>
        <dbReference type="EMBL" id="ABC00937.1"/>
    </source>
</evidence>
<keyword evidence="7 9" id="KW-0472">Membrane</keyword>
<keyword evidence="4 9" id="KW-0813">Transport</keyword>
<protein>
    <recommendedName>
        <fullName evidence="3 9">NADH-ubiquinone oxidoreductase chain 3</fullName>
        <ecNumber evidence="9">7.1.1.2</ecNumber>
    </recommendedName>
</protein>
<dbReference type="EC" id="7.1.1.2" evidence="9"/>
<feature type="transmembrane region" description="Helical" evidence="9">
    <location>
        <begin position="51"/>
        <end position="75"/>
    </location>
</feature>
<evidence type="ECO:0000256" key="1">
    <source>
        <dbReference type="ARBA" id="ARBA00004370"/>
    </source>
</evidence>
<evidence type="ECO:0000256" key="8">
    <source>
        <dbReference type="ARBA" id="ARBA00049551"/>
    </source>
</evidence>
<keyword evidence="9" id="KW-0830">Ubiquinone</keyword>
<dbReference type="GO" id="GO:0008137">
    <property type="term" value="F:NADH dehydrogenase (ubiquinone) activity"/>
    <property type="evidence" value="ECO:0007669"/>
    <property type="project" value="UniProtKB-UniRule"/>
</dbReference>
<dbReference type="EMBL" id="DQ238599">
    <property type="protein sequence ID" value="ABC00937.1"/>
    <property type="molecule type" value="Genomic_DNA"/>
</dbReference>
<dbReference type="PANTHER" id="PTHR11058:SF9">
    <property type="entry name" value="NADH-UBIQUINONE OXIDOREDUCTASE CHAIN 3"/>
    <property type="match status" value="1"/>
</dbReference>
<evidence type="ECO:0000256" key="4">
    <source>
        <dbReference type="ARBA" id="ARBA00022448"/>
    </source>
</evidence>
<comment type="subcellular location">
    <subcellularLocation>
        <location evidence="1">Membrane</location>
    </subcellularLocation>
    <subcellularLocation>
        <location evidence="9">Mitochondrion membrane</location>
        <topology evidence="9">Multi-pass membrane protein</topology>
    </subcellularLocation>
</comment>
<keyword evidence="5 9" id="KW-0812">Transmembrane</keyword>
<dbReference type="GeneID" id="3907698"/>
<evidence type="ECO:0000256" key="3">
    <source>
        <dbReference type="ARBA" id="ARBA00021007"/>
    </source>
</evidence>
<keyword evidence="9" id="KW-0520">NAD</keyword>
<evidence type="ECO:0000256" key="7">
    <source>
        <dbReference type="ARBA" id="ARBA00023136"/>
    </source>
</evidence>
<dbReference type="GO" id="GO:0030964">
    <property type="term" value="C:NADH dehydrogenase complex"/>
    <property type="evidence" value="ECO:0007669"/>
    <property type="project" value="TreeGrafter"/>
</dbReference>
<dbReference type="PANTHER" id="PTHR11058">
    <property type="entry name" value="NADH-UBIQUINONE OXIDOREDUCTASE CHAIN 3"/>
    <property type="match status" value="1"/>
</dbReference>
<reference evidence="11" key="1">
    <citation type="journal article" date="2006" name="Mol. Phylogenet. Evol.">
        <title>Rolling circle amplification of metazoan mitochondrial genomes.</title>
        <authorList>
            <person name="Simison W.B."/>
            <person name="Lindberg D.R."/>
            <person name="Boore J.L."/>
        </authorList>
    </citation>
    <scope>NUCLEOTIDE SEQUENCE</scope>
</reference>
<dbReference type="Pfam" id="PF00507">
    <property type="entry name" value="Oxidored_q4"/>
    <property type="match status" value="1"/>
</dbReference>
<comment type="function">
    <text evidence="9">Core subunit of the mitochondrial membrane respiratory chain NADH dehydrogenase (Complex I) which catalyzes electron transfer from NADH through the respiratory chain, using ubiquinone as an electron acceptor. Essential for the catalytic activity of complex I.</text>
</comment>
<dbReference type="InterPro" id="IPR038430">
    <property type="entry name" value="NDAH_ubi_oxred_su3_sf"/>
</dbReference>
<sequence>MKSTILAFVVVLLLVCFLLVVAKSVSARRVKDVEKSSPFECGFDPYGSGRFPFSLQFFLVAILFLLFDLEIALIYPLATFKAGYMSVSASISSFMFLIIVLFGLIHEWNEGSLQWKS</sequence>
<evidence type="ECO:0000256" key="9">
    <source>
        <dbReference type="RuleBase" id="RU003640"/>
    </source>
</evidence>
<proteinExistence type="inferred from homology"/>
<keyword evidence="10" id="KW-0732">Signal</keyword>
<dbReference type="RefSeq" id="YP_492563.1">
    <property type="nucleotide sequence ID" value="NC_007782.1"/>
</dbReference>
<dbReference type="Gene3D" id="1.20.58.1610">
    <property type="entry name" value="NADH:ubiquinone/plastoquinone oxidoreductase, chain 3"/>
    <property type="match status" value="1"/>
</dbReference>
<accession>Q2I6Z8</accession>
<keyword evidence="6 9" id="KW-1133">Transmembrane helix</keyword>
<feature type="chain" id="PRO_5004209518" description="NADH-ubiquinone oxidoreductase chain 3" evidence="10">
    <location>
        <begin position="28"/>
        <end position="117"/>
    </location>
</feature>
<feature type="transmembrane region" description="Helical" evidence="9">
    <location>
        <begin position="82"/>
        <end position="105"/>
    </location>
</feature>
<gene>
    <name evidence="11" type="primary">ND3</name>
</gene>
<keyword evidence="9" id="KW-0679">Respiratory chain</keyword>
<keyword evidence="9 11" id="KW-0496">Mitochondrion</keyword>
<keyword evidence="9" id="KW-1278">Translocase</keyword>
<geneLocation type="mitochondrion" evidence="11"/>
<dbReference type="CTD" id="4537"/>
<evidence type="ECO:0000256" key="6">
    <source>
        <dbReference type="ARBA" id="ARBA00022989"/>
    </source>
</evidence>
<name>Q2I6Z8_9GAST</name>
<dbReference type="InterPro" id="IPR000440">
    <property type="entry name" value="NADH_UbQ/plastoQ_OxRdtase_su3"/>
</dbReference>
<evidence type="ECO:0000256" key="2">
    <source>
        <dbReference type="ARBA" id="ARBA00008472"/>
    </source>
</evidence>
<dbReference type="GO" id="GO:0031966">
    <property type="term" value="C:mitochondrial membrane"/>
    <property type="evidence" value="ECO:0007669"/>
    <property type="project" value="UniProtKB-SubCell"/>
</dbReference>
<keyword evidence="9" id="KW-0249">Electron transport</keyword>